<reference evidence="5 6" key="1">
    <citation type="submission" date="2012-08" db="EMBL/GenBank/DDBJ databases">
        <title>Oryza genome evolution.</title>
        <authorList>
            <person name="Wing R.A."/>
        </authorList>
    </citation>
    <scope>NUCLEOTIDE SEQUENCE</scope>
</reference>
<dbReference type="AlphaFoldDB" id="A0A0D9XTT2"/>
<evidence type="ECO:0008006" key="7">
    <source>
        <dbReference type="Google" id="ProtNLM"/>
    </source>
</evidence>
<dbReference type="InterPro" id="IPR005174">
    <property type="entry name" value="KIB1-4_b-propeller"/>
</dbReference>
<dbReference type="Gramene" id="LPERR11G15170.1">
    <property type="protein sequence ID" value="LPERR11G15170.1"/>
    <property type="gene ID" value="LPERR11G15170"/>
</dbReference>
<dbReference type="Pfam" id="PF03478">
    <property type="entry name" value="Beta-prop_KIB1-4"/>
    <property type="match status" value="1"/>
</dbReference>
<dbReference type="CDD" id="cd09917">
    <property type="entry name" value="F-box_SF"/>
    <property type="match status" value="1"/>
</dbReference>
<name>A0A0D9XTT2_9ORYZ</name>
<dbReference type="Pfam" id="PF00646">
    <property type="entry name" value="F-box"/>
    <property type="match status" value="1"/>
</dbReference>
<feature type="domain" description="F-box" evidence="3">
    <location>
        <begin position="36"/>
        <end position="75"/>
    </location>
</feature>
<evidence type="ECO:0000256" key="1">
    <source>
        <dbReference type="SAM" id="MobiDB-lite"/>
    </source>
</evidence>
<reference evidence="5" key="3">
    <citation type="submission" date="2015-04" db="UniProtKB">
        <authorList>
            <consortium name="EnsemblPlants"/>
        </authorList>
    </citation>
    <scope>IDENTIFICATION</scope>
</reference>
<feature type="compositionally biased region" description="Basic residues" evidence="1">
    <location>
        <begin position="7"/>
        <end position="21"/>
    </location>
</feature>
<feature type="region of interest" description="Disordered" evidence="1">
    <location>
        <begin position="1"/>
        <end position="26"/>
    </location>
</feature>
<evidence type="ECO:0000313" key="5">
    <source>
        <dbReference type="EnsemblPlants" id="LPERR11G15170.1"/>
    </source>
</evidence>
<sequence length="454" mass="49135">MGAAVSKKAKGKKKTKTKTKTKGAWPAMAASRDGGWSALPEDVLLTVMQLMDVPDVVRSGAACSAWRAAFRRLRLPTPRQPPCLLYACESYGPSAAALFSPSSTTFRVPFCGGIAGSAAHGWLFTTDDDANPFLLNPLTGARAALPPITTLHRVKTAGGGAYGVDFALESPSKWERIERVTAKRAREWMFRRVAVSAAGAGGGGGGVVLLMHMPYAELYFASPGDARWTSLSVSGAVPHRRNQQWLSVVHDDDHNGLFYLLRHCGSVFSLDLAAAGHSSPVVRTIMDSKRSYPSPHDPKPTKYLAVAPRGVGGELLLLVTRRWRKSMIVSADKTHIEHGVVTTGVEIEEIRIGKYPVRTVSVSLTGIGGDHALFLGHGSAAVCVPTKDLSMLRPNCAYLTDDIDGDLLHSPATRRDVGVWDFESSSLHKLGDVWPLRHPWLYSPPPIWITPSLY</sequence>
<keyword evidence="2" id="KW-1133">Transmembrane helix</keyword>
<dbReference type="PANTHER" id="PTHR44586">
    <property type="entry name" value="F-BOX DOMAIN CONTAINING PROTEIN, EXPRESSED"/>
    <property type="match status" value="1"/>
</dbReference>
<dbReference type="InterPro" id="IPR036047">
    <property type="entry name" value="F-box-like_dom_sf"/>
</dbReference>
<keyword evidence="2" id="KW-0472">Membrane</keyword>
<feature type="transmembrane region" description="Helical" evidence="2">
    <location>
        <begin position="193"/>
        <end position="213"/>
    </location>
</feature>
<dbReference type="InterPro" id="IPR001810">
    <property type="entry name" value="F-box_dom"/>
</dbReference>
<organism evidence="5 6">
    <name type="scientific">Leersia perrieri</name>
    <dbReference type="NCBI Taxonomy" id="77586"/>
    <lineage>
        <taxon>Eukaryota</taxon>
        <taxon>Viridiplantae</taxon>
        <taxon>Streptophyta</taxon>
        <taxon>Embryophyta</taxon>
        <taxon>Tracheophyta</taxon>
        <taxon>Spermatophyta</taxon>
        <taxon>Magnoliopsida</taxon>
        <taxon>Liliopsida</taxon>
        <taxon>Poales</taxon>
        <taxon>Poaceae</taxon>
        <taxon>BOP clade</taxon>
        <taxon>Oryzoideae</taxon>
        <taxon>Oryzeae</taxon>
        <taxon>Oryzinae</taxon>
        <taxon>Leersia</taxon>
    </lineage>
</organism>
<reference evidence="6" key="2">
    <citation type="submission" date="2013-12" db="EMBL/GenBank/DDBJ databases">
        <authorList>
            <person name="Yu Y."/>
            <person name="Lee S."/>
            <person name="de Baynast K."/>
            <person name="Wissotski M."/>
            <person name="Liu L."/>
            <person name="Talag J."/>
            <person name="Goicoechea J."/>
            <person name="Angelova A."/>
            <person name="Jetty R."/>
            <person name="Kudrna D."/>
            <person name="Golser W."/>
            <person name="Rivera L."/>
            <person name="Zhang J."/>
            <person name="Wing R."/>
        </authorList>
    </citation>
    <scope>NUCLEOTIDE SEQUENCE</scope>
</reference>
<dbReference type="STRING" id="77586.A0A0D9XTT2"/>
<proteinExistence type="predicted"/>
<dbReference type="SUPFAM" id="SSF81383">
    <property type="entry name" value="F-box domain"/>
    <property type="match status" value="1"/>
</dbReference>
<evidence type="ECO:0000259" key="3">
    <source>
        <dbReference type="Pfam" id="PF00646"/>
    </source>
</evidence>
<keyword evidence="6" id="KW-1185">Reference proteome</keyword>
<accession>A0A0D9XTT2</accession>
<protein>
    <recommendedName>
        <fullName evidence="7">DUF295 domain-containing protein</fullName>
    </recommendedName>
</protein>
<dbReference type="EnsemblPlants" id="LPERR11G15170.1">
    <property type="protein sequence ID" value="LPERR11G15170.1"/>
    <property type="gene ID" value="LPERR11G15170"/>
</dbReference>
<evidence type="ECO:0000313" key="6">
    <source>
        <dbReference type="Proteomes" id="UP000032180"/>
    </source>
</evidence>
<dbReference type="PANTHER" id="PTHR44586:SF17">
    <property type="entry name" value="DUF295 DOMAIN-CONTAINING PROTEIN"/>
    <property type="match status" value="1"/>
</dbReference>
<dbReference type="HOGENOM" id="CLU_019286_13_2_1"/>
<keyword evidence="2" id="KW-0812">Transmembrane</keyword>
<feature type="domain" description="KIB1-4 beta-propeller" evidence="4">
    <location>
        <begin position="116"/>
        <end position="421"/>
    </location>
</feature>
<dbReference type="Proteomes" id="UP000032180">
    <property type="component" value="Chromosome 11"/>
</dbReference>
<dbReference type="Gene3D" id="1.20.1280.50">
    <property type="match status" value="1"/>
</dbReference>
<evidence type="ECO:0000256" key="2">
    <source>
        <dbReference type="SAM" id="Phobius"/>
    </source>
</evidence>
<evidence type="ECO:0000259" key="4">
    <source>
        <dbReference type="Pfam" id="PF03478"/>
    </source>
</evidence>